<dbReference type="OrthoDB" id="9813753at2"/>
<evidence type="ECO:0000313" key="2">
    <source>
        <dbReference type="EMBL" id="ADV13016.1"/>
    </source>
</evidence>
<dbReference type="Gene3D" id="1.10.10.1400">
    <property type="entry name" value="Terminase, small subunit, N-terminal DNA-binding domain, HTH motif"/>
    <property type="match status" value="1"/>
</dbReference>
<dbReference type="PATRIC" id="fig|765698.3.peg.4390"/>
<dbReference type="Pfam" id="PF03592">
    <property type="entry name" value="Terminase_2"/>
    <property type="match status" value="1"/>
</dbReference>
<accession>E8T8W8</accession>
<dbReference type="KEGG" id="mci:Mesci_3900"/>
<dbReference type="AlphaFoldDB" id="E8T8W8"/>
<evidence type="ECO:0000313" key="3">
    <source>
        <dbReference type="Proteomes" id="UP000007471"/>
    </source>
</evidence>
<gene>
    <name evidence="2" type="ordered locus">Mesci_3900</name>
</gene>
<dbReference type="HOGENOM" id="CLU_1765854_0_0_5"/>
<name>E8T8W8_MESCW</name>
<reference evidence="3" key="1">
    <citation type="submission" date="2011-01" db="EMBL/GenBank/DDBJ databases">
        <title>Complete sequence of chromosome of Mesorhizobium ciceri bv. biserrulae WSM1271.</title>
        <authorList>
            <person name="Lucas S."/>
            <person name="Copeland A."/>
            <person name="Lapidus A."/>
            <person name="Cheng J.-F."/>
            <person name="Goodwin L."/>
            <person name="Pitluck S."/>
            <person name="Teshima H."/>
            <person name="Detter J.C."/>
            <person name="Han C."/>
            <person name="Tapia R."/>
            <person name="Land M."/>
            <person name="Hauser L."/>
            <person name="Kyrpides N."/>
            <person name="Ivanova N."/>
            <person name="Nandasena K."/>
            <person name="Reeve W.G."/>
            <person name="Howieson J.G."/>
            <person name="O'Hara G."/>
            <person name="Tiwari R.P."/>
            <person name="Woyke T."/>
        </authorList>
    </citation>
    <scope>NUCLEOTIDE SEQUENCE [LARGE SCALE GENOMIC DNA]</scope>
    <source>
        <strain evidence="3">HAMBI 2942 / LMG 23838 / WSM1271</strain>
    </source>
</reference>
<dbReference type="STRING" id="765698.Mesci_3900"/>
<dbReference type="InterPro" id="IPR038713">
    <property type="entry name" value="Terminase_Gp1_N_sf"/>
</dbReference>
<sequence>MANDNLNIRQERFCLSLAEGLPQSRAYVDAGYAARGNAAEASASQLLRNPKVVRRLAELQAKAARRSEITVDDLIVELDDMLKLARATKNPSAGVTAIMGKAKLLGLVVDKSDVYTVLRKPAREPTDVKQMSLEEWQRRFGPSRSKS</sequence>
<feature type="region of interest" description="Disordered" evidence="1">
    <location>
        <begin position="126"/>
        <end position="147"/>
    </location>
</feature>
<protein>
    <submittedName>
        <fullName evidence="2">Terminase small subunit</fullName>
    </submittedName>
</protein>
<organism evidence="2 3">
    <name type="scientific">Mesorhizobium ciceri biovar biserrulae (strain HAMBI 2942 / LMG 23838 / WSM1271)</name>
    <dbReference type="NCBI Taxonomy" id="765698"/>
    <lineage>
        <taxon>Bacteria</taxon>
        <taxon>Pseudomonadati</taxon>
        <taxon>Pseudomonadota</taxon>
        <taxon>Alphaproteobacteria</taxon>
        <taxon>Hyphomicrobiales</taxon>
        <taxon>Phyllobacteriaceae</taxon>
        <taxon>Mesorhizobium</taxon>
    </lineage>
</organism>
<dbReference type="InterPro" id="IPR005335">
    <property type="entry name" value="Terminase_ssu"/>
</dbReference>
<dbReference type="EMBL" id="CP002447">
    <property type="protein sequence ID" value="ADV13016.1"/>
    <property type="molecule type" value="Genomic_DNA"/>
</dbReference>
<dbReference type="RefSeq" id="WP_013531682.1">
    <property type="nucleotide sequence ID" value="NC_014923.1"/>
</dbReference>
<evidence type="ECO:0000256" key="1">
    <source>
        <dbReference type="SAM" id="MobiDB-lite"/>
    </source>
</evidence>
<dbReference type="GO" id="GO:0051276">
    <property type="term" value="P:chromosome organization"/>
    <property type="evidence" value="ECO:0007669"/>
    <property type="project" value="InterPro"/>
</dbReference>
<proteinExistence type="predicted"/>
<dbReference type="Proteomes" id="UP000007471">
    <property type="component" value="Chromosome"/>
</dbReference>
<dbReference type="eggNOG" id="COG3728">
    <property type="taxonomic scope" value="Bacteria"/>
</dbReference>